<dbReference type="Proteomes" id="UP001156694">
    <property type="component" value="Unassembled WGS sequence"/>
</dbReference>
<name>A0ABQ5VRE4_9RHOB</name>
<dbReference type="RefSeq" id="WP_284375294.1">
    <property type="nucleotide sequence ID" value="NZ_BSNN01000002.1"/>
</dbReference>
<evidence type="ECO:0008006" key="4">
    <source>
        <dbReference type="Google" id="ProtNLM"/>
    </source>
</evidence>
<comment type="caution">
    <text evidence="2">The sequence shown here is derived from an EMBL/GenBank/DDBJ whole genome shotgun (WGS) entry which is preliminary data.</text>
</comment>
<evidence type="ECO:0000313" key="2">
    <source>
        <dbReference type="EMBL" id="GLQ33909.1"/>
    </source>
</evidence>
<evidence type="ECO:0000313" key="3">
    <source>
        <dbReference type="Proteomes" id="UP001156694"/>
    </source>
</evidence>
<evidence type="ECO:0000256" key="1">
    <source>
        <dbReference type="SAM" id="SignalP"/>
    </source>
</evidence>
<reference evidence="3" key="1">
    <citation type="journal article" date="2019" name="Int. J. Syst. Evol. Microbiol.">
        <title>The Global Catalogue of Microorganisms (GCM) 10K type strain sequencing project: providing services to taxonomists for standard genome sequencing and annotation.</title>
        <authorList>
            <consortium name="The Broad Institute Genomics Platform"/>
            <consortium name="The Broad Institute Genome Sequencing Center for Infectious Disease"/>
            <person name="Wu L."/>
            <person name="Ma J."/>
        </authorList>
    </citation>
    <scope>NUCLEOTIDE SEQUENCE [LARGE SCALE GENOMIC DNA]</scope>
    <source>
        <strain evidence="3">NBRC 110140</strain>
    </source>
</reference>
<keyword evidence="1" id="KW-0732">Signal</keyword>
<gene>
    <name evidence="2" type="ORF">GCM10007939_01920</name>
</gene>
<keyword evidence="3" id="KW-1185">Reference proteome</keyword>
<protein>
    <recommendedName>
        <fullName evidence="4">HdeA/HdeB family protein</fullName>
    </recommendedName>
</protein>
<accession>A0ABQ5VRE4</accession>
<proteinExistence type="predicted"/>
<organism evidence="2 3">
    <name type="scientific">Amylibacter marinus</name>
    <dbReference type="NCBI Taxonomy" id="1475483"/>
    <lineage>
        <taxon>Bacteria</taxon>
        <taxon>Pseudomonadati</taxon>
        <taxon>Pseudomonadota</taxon>
        <taxon>Alphaproteobacteria</taxon>
        <taxon>Rhodobacterales</taxon>
        <taxon>Paracoccaceae</taxon>
        <taxon>Amylibacter</taxon>
    </lineage>
</organism>
<sequence length="104" mass="11044">MKTVILAGFMVATASASFAQQTNEEFCAAVKESGNGIGMPTKLCVCMQDQMDAHLEDDVKAALNRVMLSGGTEIETFTRLSERPNFEGDMEAYGAAVGAKCAVN</sequence>
<dbReference type="EMBL" id="BSNN01000002">
    <property type="protein sequence ID" value="GLQ33909.1"/>
    <property type="molecule type" value="Genomic_DNA"/>
</dbReference>
<feature type="chain" id="PRO_5045439491" description="HdeA/HdeB family protein" evidence="1">
    <location>
        <begin position="20"/>
        <end position="104"/>
    </location>
</feature>
<feature type="signal peptide" evidence="1">
    <location>
        <begin position="1"/>
        <end position="19"/>
    </location>
</feature>